<accession>A0A3L5TVE6</accession>
<evidence type="ECO:0000313" key="2">
    <source>
        <dbReference type="Proteomes" id="UP000266721"/>
    </source>
</evidence>
<protein>
    <submittedName>
        <fullName evidence="1">Uncharacterized protein</fullName>
    </submittedName>
</protein>
<sequence length="182" mass="20611">METLSSVQIEYDRFQVIFVKEMEVALSFEMCLISIYVAFPKGKDHAVGMKQVENKEETCYLNETNTQVKWNVINKSIKIGAEAILSCDANDCSQNMRKTWYGGRNGDVKDSSKFKDDRFIVEVEMKVYPIPNCSIVYKAKEYNASVKKAGSVKTNKNVSELFTVTITAALDVEQSELKCSLK</sequence>
<evidence type="ECO:0000313" key="1">
    <source>
        <dbReference type="EMBL" id="OPL33938.1"/>
    </source>
</evidence>
<dbReference type="Proteomes" id="UP000266721">
    <property type="component" value="Unassembled WGS sequence"/>
</dbReference>
<name>A0A3L5TVE6_MYTGA</name>
<gene>
    <name evidence="1" type="ORF">AM593_03690</name>
</gene>
<feature type="non-terminal residue" evidence="1">
    <location>
        <position position="1"/>
    </location>
</feature>
<dbReference type="EMBL" id="KV581122">
    <property type="protein sequence ID" value="OPL33938.1"/>
    <property type="molecule type" value="Genomic_DNA"/>
</dbReference>
<feature type="non-terminal residue" evidence="1">
    <location>
        <position position="182"/>
    </location>
</feature>
<keyword evidence="2" id="KW-1185">Reference proteome</keyword>
<reference evidence="1 2" key="1">
    <citation type="journal article" date="2016" name="PLoS ONE">
        <title>A First Insight into the Genome of the Filter-Feeder Mussel Mytilus galloprovincialis.</title>
        <authorList>
            <person name="Murgarella M."/>
            <person name="Puiu D."/>
            <person name="Novoa B."/>
            <person name="Figueras A."/>
            <person name="Posada D."/>
            <person name="Canchaya C."/>
        </authorList>
    </citation>
    <scope>NUCLEOTIDE SEQUENCE [LARGE SCALE GENOMIC DNA]</scope>
    <source>
        <tissue evidence="1">Muscle</tissue>
    </source>
</reference>
<dbReference type="AlphaFoldDB" id="A0A3L5TVE6"/>
<comment type="caution">
    <text evidence="1">The sequence shown here is derived from an EMBL/GenBank/DDBJ whole genome shotgun (WGS) entry which is preliminary data.</text>
</comment>
<organism evidence="1 2">
    <name type="scientific">Mytilus galloprovincialis</name>
    <name type="common">Mediterranean mussel</name>
    <dbReference type="NCBI Taxonomy" id="29158"/>
    <lineage>
        <taxon>Eukaryota</taxon>
        <taxon>Metazoa</taxon>
        <taxon>Spiralia</taxon>
        <taxon>Lophotrochozoa</taxon>
        <taxon>Mollusca</taxon>
        <taxon>Bivalvia</taxon>
        <taxon>Autobranchia</taxon>
        <taxon>Pteriomorphia</taxon>
        <taxon>Mytilida</taxon>
        <taxon>Mytiloidea</taxon>
        <taxon>Mytilidae</taxon>
        <taxon>Mytilinae</taxon>
        <taxon>Mytilus</taxon>
    </lineage>
</organism>
<proteinExistence type="predicted"/>